<proteinExistence type="predicted"/>
<evidence type="ECO:0000259" key="1">
    <source>
        <dbReference type="Pfam" id="PF04480"/>
    </source>
</evidence>
<sequence length="143" mass="17027">MKEEILTYINNIPIRRNFVENLPYNPSLRQLSKEKRKAGILSEVLFWKQVRVKSFHNIDFDRQRIIGNYIVDFYVKTLGLIVEIDLSSHESKDKNTIFKQKKLESLGLEFFIIKDFDVKHNLNLVMKDLENFIIEKYGNHPVL</sequence>
<accession>A0A1H6AHC6</accession>
<name>A0A1H6AHC6_9FLAO</name>
<dbReference type="PANTHER" id="PTHR38590">
    <property type="entry name" value="BLL0828 PROTEIN"/>
    <property type="match status" value="1"/>
</dbReference>
<dbReference type="GO" id="GO:0004519">
    <property type="term" value="F:endonuclease activity"/>
    <property type="evidence" value="ECO:0007669"/>
    <property type="project" value="UniProtKB-KW"/>
</dbReference>
<dbReference type="OrthoDB" id="9798754at2"/>
<evidence type="ECO:0000313" key="3">
    <source>
        <dbReference type="Proteomes" id="UP000236738"/>
    </source>
</evidence>
<feature type="domain" description="DUF559" evidence="1">
    <location>
        <begin position="29"/>
        <end position="130"/>
    </location>
</feature>
<keyword evidence="2" id="KW-0255">Endonuclease</keyword>
<dbReference type="Proteomes" id="UP000236738">
    <property type="component" value="Unassembled WGS sequence"/>
</dbReference>
<dbReference type="EMBL" id="FNUS01000006">
    <property type="protein sequence ID" value="SEG47792.1"/>
    <property type="molecule type" value="Genomic_DNA"/>
</dbReference>
<organism evidence="2 3">
    <name type="scientific">Halpernia humi</name>
    <dbReference type="NCBI Taxonomy" id="493375"/>
    <lineage>
        <taxon>Bacteria</taxon>
        <taxon>Pseudomonadati</taxon>
        <taxon>Bacteroidota</taxon>
        <taxon>Flavobacteriia</taxon>
        <taxon>Flavobacteriales</taxon>
        <taxon>Weeksellaceae</taxon>
        <taxon>Chryseobacterium group</taxon>
        <taxon>Halpernia</taxon>
    </lineage>
</organism>
<keyword evidence="2" id="KW-0540">Nuclease</keyword>
<dbReference type="RefSeq" id="WP_103914297.1">
    <property type="nucleotide sequence ID" value="NZ_FNUS01000006.1"/>
</dbReference>
<dbReference type="Pfam" id="PF04480">
    <property type="entry name" value="DUF559"/>
    <property type="match status" value="1"/>
</dbReference>
<reference evidence="3" key="1">
    <citation type="submission" date="2016-10" db="EMBL/GenBank/DDBJ databases">
        <authorList>
            <person name="Varghese N."/>
            <person name="Submissions S."/>
        </authorList>
    </citation>
    <scope>NUCLEOTIDE SEQUENCE [LARGE SCALE GENOMIC DNA]</scope>
    <source>
        <strain evidence="3">DSM 21580</strain>
    </source>
</reference>
<dbReference type="AlphaFoldDB" id="A0A1H6AHC6"/>
<dbReference type="InterPro" id="IPR047216">
    <property type="entry name" value="Endonuclease_DUF559_bact"/>
</dbReference>
<dbReference type="Gene3D" id="3.40.960.10">
    <property type="entry name" value="VSR Endonuclease"/>
    <property type="match status" value="1"/>
</dbReference>
<dbReference type="InterPro" id="IPR007569">
    <property type="entry name" value="DUF559"/>
</dbReference>
<keyword evidence="2" id="KW-0378">Hydrolase</keyword>
<protein>
    <submittedName>
        <fullName evidence="2">Very-short-patch-repair endonuclease</fullName>
    </submittedName>
</protein>
<evidence type="ECO:0000313" key="2">
    <source>
        <dbReference type="EMBL" id="SEG47792.1"/>
    </source>
</evidence>
<keyword evidence="3" id="KW-1185">Reference proteome</keyword>
<dbReference type="PANTHER" id="PTHR38590:SF1">
    <property type="entry name" value="BLL0828 PROTEIN"/>
    <property type="match status" value="1"/>
</dbReference>
<gene>
    <name evidence="2" type="ORF">SAMN05421847_2427</name>
</gene>